<sequence>MNTQQDPGRTDRRDEADGRYDPDEPEEADEPLPRDPQNQQAEQGEDPLAIPVPDWPDSAAPETDVAGTGHRGDADEATHENADVDEPVD</sequence>
<organism evidence="2 3">
    <name type="scientific">Streptomyces flavochromogenes</name>
    <dbReference type="NCBI Taxonomy" id="68199"/>
    <lineage>
        <taxon>Bacteria</taxon>
        <taxon>Bacillati</taxon>
        <taxon>Actinomycetota</taxon>
        <taxon>Actinomycetes</taxon>
        <taxon>Kitasatosporales</taxon>
        <taxon>Streptomycetaceae</taxon>
        <taxon>Streptomyces</taxon>
    </lineage>
</organism>
<feature type="compositionally biased region" description="Basic and acidic residues" evidence="1">
    <location>
        <begin position="8"/>
        <end position="22"/>
    </location>
</feature>
<evidence type="ECO:0000313" key="2">
    <source>
        <dbReference type="EMBL" id="MFF5922636.1"/>
    </source>
</evidence>
<comment type="caution">
    <text evidence="2">The sequence shown here is derived from an EMBL/GenBank/DDBJ whole genome shotgun (WGS) entry which is preliminary data.</text>
</comment>
<dbReference type="Proteomes" id="UP001602370">
    <property type="component" value="Unassembled WGS sequence"/>
</dbReference>
<feature type="compositionally biased region" description="Basic and acidic residues" evidence="1">
    <location>
        <begin position="70"/>
        <end position="82"/>
    </location>
</feature>
<gene>
    <name evidence="2" type="ORF">ACFY8C_30535</name>
</gene>
<evidence type="ECO:0000313" key="3">
    <source>
        <dbReference type="Proteomes" id="UP001602370"/>
    </source>
</evidence>
<proteinExistence type="predicted"/>
<feature type="region of interest" description="Disordered" evidence="1">
    <location>
        <begin position="1"/>
        <end position="89"/>
    </location>
</feature>
<name>A0ABW6XYP3_9ACTN</name>
<dbReference type="EMBL" id="JBIBDZ010000011">
    <property type="protein sequence ID" value="MFF5922636.1"/>
    <property type="molecule type" value="Genomic_DNA"/>
</dbReference>
<keyword evidence="3" id="KW-1185">Reference proteome</keyword>
<accession>A0ABW6XYP3</accession>
<protein>
    <submittedName>
        <fullName evidence="2">Uncharacterized protein</fullName>
    </submittedName>
</protein>
<dbReference type="RefSeq" id="WP_030317729.1">
    <property type="nucleotide sequence ID" value="NZ_JBIBDZ010000011.1"/>
</dbReference>
<reference evidence="2 3" key="1">
    <citation type="submission" date="2024-10" db="EMBL/GenBank/DDBJ databases">
        <title>The Natural Products Discovery Center: Release of the First 8490 Sequenced Strains for Exploring Actinobacteria Biosynthetic Diversity.</title>
        <authorList>
            <person name="Kalkreuter E."/>
            <person name="Kautsar S.A."/>
            <person name="Yang D."/>
            <person name="Bader C.D."/>
            <person name="Teijaro C.N."/>
            <person name="Fluegel L."/>
            <person name="Davis C.M."/>
            <person name="Simpson J.R."/>
            <person name="Lauterbach L."/>
            <person name="Steele A.D."/>
            <person name="Gui C."/>
            <person name="Meng S."/>
            <person name="Li G."/>
            <person name="Viehrig K."/>
            <person name="Ye F."/>
            <person name="Su P."/>
            <person name="Kiefer A.F."/>
            <person name="Nichols A."/>
            <person name="Cepeda A.J."/>
            <person name="Yan W."/>
            <person name="Fan B."/>
            <person name="Jiang Y."/>
            <person name="Adhikari A."/>
            <person name="Zheng C.-J."/>
            <person name="Schuster L."/>
            <person name="Cowan T.M."/>
            <person name="Smanski M.J."/>
            <person name="Chevrette M.G."/>
            <person name="De Carvalho L.P.S."/>
            <person name="Shen B."/>
        </authorList>
    </citation>
    <scope>NUCLEOTIDE SEQUENCE [LARGE SCALE GENOMIC DNA]</scope>
    <source>
        <strain evidence="2 3">NPDC012605</strain>
    </source>
</reference>
<evidence type="ECO:0000256" key="1">
    <source>
        <dbReference type="SAM" id="MobiDB-lite"/>
    </source>
</evidence>